<dbReference type="InterPro" id="IPR016181">
    <property type="entry name" value="Acyl_CoA_acyltransferase"/>
</dbReference>
<evidence type="ECO:0000313" key="2">
    <source>
        <dbReference type="EMBL" id="KKM68882.1"/>
    </source>
</evidence>
<dbReference type="CDD" id="cd04301">
    <property type="entry name" value="NAT_SF"/>
    <property type="match status" value="1"/>
</dbReference>
<dbReference type="AlphaFoldDB" id="A0A0F9MI94"/>
<dbReference type="PROSITE" id="PS51186">
    <property type="entry name" value="GNAT"/>
    <property type="match status" value="1"/>
</dbReference>
<proteinExistence type="predicted"/>
<sequence>MKGIDVRKEDLIIRNYRASDYEETLEILKQLDGKYNIGFEESKWRKSSGLRQFKPNLKRITLIAESKETGEIMGMGMIEGVKNNLGQFIGYLDNWATKKKFIGKNVGKILAEGAIQILRSWGCDKIRINLPYGTNEKLLEVFSHTGFIPIFTVLEKSF</sequence>
<dbReference type="Pfam" id="PF00583">
    <property type="entry name" value="Acetyltransf_1"/>
    <property type="match status" value="1"/>
</dbReference>
<reference evidence="2" key="1">
    <citation type="journal article" date="2015" name="Nature">
        <title>Complex archaea that bridge the gap between prokaryotes and eukaryotes.</title>
        <authorList>
            <person name="Spang A."/>
            <person name="Saw J.H."/>
            <person name="Jorgensen S.L."/>
            <person name="Zaremba-Niedzwiedzka K."/>
            <person name="Martijn J."/>
            <person name="Lind A.E."/>
            <person name="van Eijk R."/>
            <person name="Schleper C."/>
            <person name="Guy L."/>
            <person name="Ettema T.J."/>
        </authorList>
    </citation>
    <scope>NUCLEOTIDE SEQUENCE</scope>
</reference>
<dbReference type="SUPFAM" id="SSF55729">
    <property type="entry name" value="Acyl-CoA N-acyltransferases (Nat)"/>
    <property type="match status" value="1"/>
</dbReference>
<dbReference type="InterPro" id="IPR000182">
    <property type="entry name" value="GNAT_dom"/>
</dbReference>
<feature type="domain" description="N-acetyltransferase" evidence="1">
    <location>
        <begin position="11"/>
        <end position="158"/>
    </location>
</feature>
<protein>
    <recommendedName>
        <fullName evidence="1">N-acetyltransferase domain-containing protein</fullName>
    </recommendedName>
</protein>
<organism evidence="2">
    <name type="scientific">marine sediment metagenome</name>
    <dbReference type="NCBI Taxonomy" id="412755"/>
    <lineage>
        <taxon>unclassified sequences</taxon>
        <taxon>metagenomes</taxon>
        <taxon>ecological metagenomes</taxon>
    </lineage>
</organism>
<dbReference type="GO" id="GO:0016747">
    <property type="term" value="F:acyltransferase activity, transferring groups other than amino-acyl groups"/>
    <property type="evidence" value="ECO:0007669"/>
    <property type="project" value="InterPro"/>
</dbReference>
<name>A0A0F9MI94_9ZZZZ</name>
<dbReference type="EMBL" id="LAZR01010088">
    <property type="protein sequence ID" value="KKM68882.1"/>
    <property type="molecule type" value="Genomic_DNA"/>
</dbReference>
<accession>A0A0F9MI94</accession>
<gene>
    <name evidence="2" type="ORF">LCGC14_1456410</name>
</gene>
<comment type="caution">
    <text evidence="2">The sequence shown here is derived from an EMBL/GenBank/DDBJ whole genome shotgun (WGS) entry which is preliminary data.</text>
</comment>
<dbReference type="Gene3D" id="3.40.630.30">
    <property type="match status" value="1"/>
</dbReference>
<evidence type="ECO:0000259" key="1">
    <source>
        <dbReference type="PROSITE" id="PS51186"/>
    </source>
</evidence>